<reference evidence="3" key="2">
    <citation type="submission" date="2024-10" db="UniProtKB">
        <authorList>
            <consortium name="EnsemblProtists"/>
        </authorList>
    </citation>
    <scope>IDENTIFICATION</scope>
</reference>
<proteinExistence type="predicted"/>
<feature type="compositionally biased region" description="Pro residues" evidence="1">
    <location>
        <begin position="293"/>
        <end position="313"/>
    </location>
</feature>
<dbReference type="RefSeq" id="XP_005782167.1">
    <property type="nucleotide sequence ID" value="XM_005782110.1"/>
</dbReference>
<protein>
    <submittedName>
        <fullName evidence="3">Uncharacterized protein</fullName>
    </submittedName>
</protein>
<sequence length="852" mass="92243">MKTKSREAAAAATNPLCLSHSGARGGRRSARLCSLRLNSRFMSAEEAAPNGATTNAPALEPVIDSVRSSMTDTVSEKLSAVEDTIQRKLDIDSVRSDMTDTVSEKLSAVEDTIQRKLDIDSVRSDMTDTVSEKLSAVEDTIQRKLDIDSVRSDMTDTVSEKLSAVEDTIQRKLDIDSVRSDMTDTVSEKLSAVEDTIQRKLDIDSVRSDMTDMVSEKLSAVEDKILRKLCGVGEKRANKVKVAFILLTGLVALVEAGLITATTEPSVYIDMELLDEGFKWSNLLPSSCISDKLPPPPAGETASPKPPGLPPPQDSASDQAIAALTSKALTSNQSLIDLWYSDTIESQCKYDPLFSGEATVDNCGPQPECIRGLSVFFTMTLFLSAVCYTGARIALHYLTMRDSQLCDCCPGCIRTGLRICLKMGAPVALNSLMIVNTKMAWQEGGKNGVPSHVYGYRLGFSTLELFFVVVNVLFMMVFVLVGSMLVVAPTCCAGMIKICCKACGGGANAMRNAVKRVKQWARGYLVLMLYILSFWGIVTTIVAAALEYEDWASTLKYEDWVSPSIAIQSFPLIDIAMTLIMFPPNLAVQLDSELPRVWAVGALRICKVISVCIALFLEYFHLFLKWKYSGPPCKCCTKCFPCCGQGDTPQQGKGLNEIKVEVEGAITDAAAEAEQTATEIKVEVEGAITDAAAEAKQTATEIKVEVEGAISDAAAEAKQTATEIKVEVEGAITDAAAEAKQTATEIKVEVEGAITDAAAEAKQTATELAEINVQDRVVEETEKLIPQLEENASADLQALKDAAPTSSRDWLQRAKDWAWDMSDRASARADSEEQKASERLSGTSAPSKRLSI</sequence>
<feature type="transmembrane region" description="Helical" evidence="2">
    <location>
        <begin position="524"/>
        <end position="548"/>
    </location>
</feature>
<evidence type="ECO:0000256" key="1">
    <source>
        <dbReference type="SAM" id="MobiDB-lite"/>
    </source>
</evidence>
<accession>A0A0D3K1V3</accession>
<keyword evidence="2" id="KW-0812">Transmembrane</keyword>
<feature type="transmembrane region" description="Helical" evidence="2">
    <location>
        <begin position="602"/>
        <end position="624"/>
    </location>
</feature>
<dbReference type="GeneID" id="17275012"/>
<evidence type="ECO:0000313" key="3">
    <source>
        <dbReference type="EnsemblProtists" id="EOD29738"/>
    </source>
</evidence>
<keyword evidence="2" id="KW-1133">Transmembrane helix</keyword>
<dbReference type="KEGG" id="ehx:EMIHUDRAFT_233657"/>
<name>A0A0D3K1V3_EMIH1</name>
<keyword evidence="4" id="KW-1185">Reference proteome</keyword>
<dbReference type="HOGENOM" id="CLU_335075_0_0_1"/>
<dbReference type="EnsemblProtists" id="EOD29738">
    <property type="protein sequence ID" value="EOD29738"/>
    <property type="gene ID" value="EMIHUDRAFT_233657"/>
</dbReference>
<feature type="region of interest" description="Disordered" evidence="1">
    <location>
        <begin position="823"/>
        <end position="852"/>
    </location>
</feature>
<evidence type="ECO:0000256" key="2">
    <source>
        <dbReference type="SAM" id="Phobius"/>
    </source>
</evidence>
<reference evidence="4" key="1">
    <citation type="journal article" date="2013" name="Nature">
        <title>Pan genome of the phytoplankton Emiliania underpins its global distribution.</title>
        <authorList>
            <person name="Read B.A."/>
            <person name="Kegel J."/>
            <person name="Klute M.J."/>
            <person name="Kuo A."/>
            <person name="Lefebvre S.C."/>
            <person name="Maumus F."/>
            <person name="Mayer C."/>
            <person name="Miller J."/>
            <person name="Monier A."/>
            <person name="Salamov A."/>
            <person name="Young J."/>
            <person name="Aguilar M."/>
            <person name="Claverie J.M."/>
            <person name="Frickenhaus S."/>
            <person name="Gonzalez K."/>
            <person name="Herman E.K."/>
            <person name="Lin Y.C."/>
            <person name="Napier J."/>
            <person name="Ogata H."/>
            <person name="Sarno A.F."/>
            <person name="Shmutz J."/>
            <person name="Schroeder D."/>
            <person name="de Vargas C."/>
            <person name="Verret F."/>
            <person name="von Dassow P."/>
            <person name="Valentin K."/>
            <person name="Van de Peer Y."/>
            <person name="Wheeler G."/>
            <person name="Dacks J.B."/>
            <person name="Delwiche C.F."/>
            <person name="Dyhrman S.T."/>
            <person name="Glockner G."/>
            <person name="John U."/>
            <person name="Richards T."/>
            <person name="Worden A.Z."/>
            <person name="Zhang X."/>
            <person name="Grigoriev I.V."/>
            <person name="Allen A.E."/>
            <person name="Bidle K."/>
            <person name="Borodovsky M."/>
            <person name="Bowler C."/>
            <person name="Brownlee C."/>
            <person name="Cock J.M."/>
            <person name="Elias M."/>
            <person name="Gladyshev V.N."/>
            <person name="Groth M."/>
            <person name="Guda C."/>
            <person name="Hadaegh A."/>
            <person name="Iglesias-Rodriguez M.D."/>
            <person name="Jenkins J."/>
            <person name="Jones B.M."/>
            <person name="Lawson T."/>
            <person name="Leese F."/>
            <person name="Lindquist E."/>
            <person name="Lobanov A."/>
            <person name="Lomsadze A."/>
            <person name="Malik S.B."/>
            <person name="Marsh M.E."/>
            <person name="Mackinder L."/>
            <person name="Mock T."/>
            <person name="Mueller-Roeber B."/>
            <person name="Pagarete A."/>
            <person name="Parker M."/>
            <person name="Probert I."/>
            <person name="Quesneville H."/>
            <person name="Raines C."/>
            <person name="Rensing S.A."/>
            <person name="Riano-Pachon D.M."/>
            <person name="Richier S."/>
            <person name="Rokitta S."/>
            <person name="Shiraiwa Y."/>
            <person name="Soanes D.M."/>
            <person name="van der Giezen M."/>
            <person name="Wahlund T.M."/>
            <person name="Williams B."/>
            <person name="Wilson W."/>
            <person name="Wolfe G."/>
            <person name="Wurch L.L."/>
        </authorList>
    </citation>
    <scope>NUCLEOTIDE SEQUENCE</scope>
</reference>
<feature type="transmembrane region" description="Helical" evidence="2">
    <location>
        <begin position="465"/>
        <end position="487"/>
    </location>
</feature>
<keyword evidence="2" id="KW-0472">Membrane</keyword>
<feature type="transmembrane region" description="Helical" evidence="2">
    <location>
        <begin position="560"/>
        <end position="582"/>
    </location>
</feature>
<feature type="transmembrane region" description="Helical" evidence="2">
    <location>
        <begin position="373"/>
        <end position="395"/>
    </location>
</feature>
<feature type="compositionally biased region" description="Basic and acidic residues" evidence="1">
    <location>
        <begin position="823"/>
        <end position="838"/>
    </location>
</feature>
<dbReference type="PaxDb" id="2903-EOD29738"/>
<dbReference type="AlphaFoldDB" id="A0A0D3K1V3"/>
<dbReference type="Proteomes" id="UP000013827">
    <property type="component" value="Unassembled WGS sequence"/>
</dbReference>
<feature type="region of interest" description="Disordered" evidence="1">
    <location>
        <begin position="293"/>
        <end position="316"/>
    </location>
</feature>
<organism evidence="3 4">
    <name type="scientific">Emiliania huxleyi (strain CCMP1516)</name>
    <dbReference type="NCBI Taxonomy" id="280463"/>
    <lineage>
        <taxon>Eukaryota</taxon>
        <taxon>Haptista</taxon>
        <taxon>Haptophyta</taxon>
        <taxon>Prymnesiophyceae</taxon>
        <taxon>Isochrysidales</taxon>
        <taxon>Noelaerhabdaceae</taxon>
        <taxon>Emiliania</taxon>
    </lineage>
</organism>
<evidence type="ECO:0000313" key="4">
    <source>
        <dbReference type="Proteomes" id="UP000013827"/>
    </source>
</evidence>